<name>A0ABP1DED3_9APHY</name>
<reference evidence="3" key="1">
    <citation type="submission" date="2024-04" db="EMBL/GenBank/DDBJ databases">
        <authorList>
            <person name="Shaw F."/>
            <person name="Minotto A."/>
        </authorList>
    </citation>
    <scope>NUCLEOTIDE SEQUENCE [LARGE SCALE GENOMIC DNA]</scope>
</reference>
<dbReference type="Proteomes" id="UP001497453">
    <property type="component" value="Chromosome 4"/>
</dbReference>
<dbReference type="EMBL" id="OZ037947">
    <property type="protein sequence ID" value="CAL1706203.1"/>
    <property type="molecule type" value="Genomic_DNA"/>
</dbReference>
<organism evidence="2 3">
    <name type="scientific">Somion occarium</name>
    <dbReference type="NCBI Taxonomy" id="3059160"/>
    <lineage>
        <taxon>Eukaryota</taxon>
        <taxon>Fungi</taxon>
        <taxon>Dikarya</taxon>
        <taxon>Basidiomycota</taxon>
        <taxon>Agaricomycotina</taxon>
        <taxon>Agaricomycetes</taxon>
        <taxon>Polyporales</taxon>
        <taxon>Cerrenaceae</taxon>
        <taxon>Somion</taxon>
    </lineage>
</organism>
<sequence length="324" mass="35433">METGVNVAVKILDEAFRPILEDLKDLWPSHCIKDGGYLLGQIEALLSEKKQYLNDADKYLIWVQVQYVQTLKEQLENRSKSLIFLRPIPYFTESIKLRRSAEHAYVTTVNSARNAALQEHLKPRNRTTDADKKSDKGDLGNEAISNIESSMMVSNVNDIASGEARLVVSGDVLNGKSESIIVNNTNTATNGTAFLELEVPEGSSRQGQLVISNHNTGEGGSAHVILKSPNRPDRVLKRLGTLIFSRNPAPDDSETGNEMPSLSRTASMAESICSDTVSFYTACEGDSDSDSDEATVCGDSDSFDVGQYTGLEVYAAQEMDDAVE</sequence>
<protein>
    <submittedName>
        <fullName evidence="2">Uncharacterized protein</fullName>
    </submittedName>
</protein>
<feature type="compositionally biased region" description="Basic and acidic residues" evidence="1">
    <location>
        <begin position="119"/>
        <end position="139"/>
    </location>
</feature>
<evidence type="ECO:0000313" key="2">
    <source>
        <dbReference type="EMBL" id="CAL1706203.1"/>
    </source>
</evidence>
<evidence type="ECO:0000256" key="1">
    <source>
        <dbReference type="SAM" id="MobiDB-lite"/>
    </source>
</evidence>
<keyword evidence="3" id="KW-1185">Reference proteome</keyword>
<evidence type="ECO:0000313" key="3">
    <source>
        <dbReference type="Proteomes" id="UP001497453"/>
    </source>
</evidence>
<proteinExistence type="predicted"/>
<feature type="region of interest" description="Disordered" evidence="1">
    <location>
        <begin position="118"/>
        <end position="139"/>
    </location>
</feature>
<accession>A0ABP1DED3</accession>
<gene>
    <name evidence="2" type="ORF">GFSPODELE1_LOCUS5755</name>
</gene>